<keyword evidence="12" id="KW-1185">Reference proteome</keyword>
<keyword evidence="3" id="KW-0808">Transferase</keyword>
<comment type="caution">
    <text evidence="11">The sequence shown here is derived from an EMBL/GenBank/DDBJ whole genome shotgun (WGS) entry which is preliminary data.</text>
</comment>
<dbReference type="InterPro" id="IPR000719">
    <property type="entry name" value="Prot_kinase_dom"/>
</dbReference>
<dbReference type="EC" id="2.7.11.1" evidence="1"/>
<dbReference type="GO" id="GO:0050684">
    <property type="term" value="P:regulation of mRNA processing"/>
    <property type="evidence" value="ECO:0007669"/>
    <property type="project" value="TreeGrafter"/>
</dbReference>
<comment type="catalytic activity">
    <reaction evidence="7">
        <text>L-threonyl-[protein] + ATP = O-phospho-L-threonyl-[protein] + ADP + H(+)</text>
        <dbReference type="Rhea" id="RHEA:46608"/>
        <dbReference type="Rhea" id="RHEA-COMP:11060"/>
        <dbReference type="Rhea" id="RHEA-COMP:11605"/>
        <dbReference type="ChEBI" id="CHEBI:15378"/>
        <dbReference type="ChEBI" id="CHEBI:30013"/>
        <dbReference type="ChEBI" id="CHEBI:30616"/>
        <dbReference type="ChEBI" id="CHEBI:61977"/>
        <dbReference type="ChEBI" id="CHEBI:456216"/>
        <dbReference type="EC" id="2.7.11.1"/>
    </reaction>
</comment>
<dbReference type="GO" id="GO:0005524">
    <property type="term" value="F:ATP binding"/>
    <property type="evidence" value="ECO:0007669"/>
    <property type="project" value="UniProtKB-KW"/>
</dbReference>
<evidence type="ECO:0000313" key="12">
    <source>
        <dbReference type="Proteomes" id="UP001050691"/>
    </source>
</evidence>
<gene>
    <name evidence="11" type="ORF">Clacol_005696</name>
</gene>
<evidence type="ECO:0000256" key="6">
    <source>
        <dbReference type="ARBA" id="ARBA00022840"/>
    </source>
</evidence>
<dbReference type="Gene3D" id="3.30.200.20">
    <property type="entry name" value="Phosphorylase Kinase, domain 1"/>
    <property type="match status" value="1"/>
</dbReference>
<accession>A0AAV5ADA4</accession>
<dbReference type="InterPro" id="IPR051334">
    <property type="entry name" value="SRPK"/>
</dbReference>
<evidence type="ECO:0000256" key="8">
    <source>
        <dbReference type="ARBA" id="ARBA00048679"/>
    </source>
</evidence>
<keyword evidence="2" id="KW-0723">Serine/threonine-protein kinase</keyword>
<evidence type="ECO:0000256" key="2">
    <source>
        <dbReference type="ARBA" id="ARBA00022527"/>
    </source>
</evidence>
<dbReference type="PANTHER" id="PTHR47634">
    <property type="entry name" value="PROTEIN KINASE DOMAIN-CONTAINING PROTEIN-RELATED"/>
    <property type="match status" value="1"/>
</dbReference>
<keyword evidence="9" id="KW-0472">Membrane</keyword>
<keyword evidence="6" id="KW-0067">ATP-binding</keyword>
<evidence type="ECO:0000259" key="10">
    <source>
        <dbReference type="PROSITE" id="PS50011"/>
    </source>
</evidence>
<evidence type="ECO:0000256" key="7">
    <source>
        <dbReference type="ARBA" id="ARBA00047899"/>
    </source>
</evidence>
<reference evidence="11" key="1">
    <citation type="submission" date="2021-10" db="EMBL/GenBank/DDBJ databases">
        <title>De novo Genome Assembly of Clathrus columnatus (Basidiomycota, Fungi) Using Illumina and Nanopore Sequence Data.</title>
        <authorList>
            <person name="Ogiso-Tanaka E."/>
            <person name="Itagaki H."/>
            <person name="Hosoya T."/>
            <person name="Hosaka K."/>
        </authorList>
    </citation>
    <scope>NUCLEOTIDE SEQUENCE</scope>
    <source>
        <strain evidence="11">MO-923</strain>
    </source>
</reference>
<evidence type="ECO:0000313" key="11">
    <source>
        <dbReference type="EMBL" id="GJJ11463.1"/>
    </source>
</evidence>
<keyword evidence="9" id="KW-1133">Transmembrane helix</keyword>
<keyword evidence="9" id="KW-0812">Transmembrane</keyword>
<protein>
    <recommendedName>
        <fullName evidence="1">non-specific serine/threonine protein kinase</fullName>
        <ecNumber evidence="1">2.7.11.1</ecNumber>
    </recommendedName>
</protein>
<dbReference type="Pfam" id="PF00069">
    <property type="entry name" value="Pkinase"/>
    <property type="match status" value="2"/>
</dbReference>
<evidence type="ECO:0000256" key="1">
    <source>
        <dbReference type="ARBA" id="ARBA00012513"/>
    </source>
</evidence>
<dbReference type="InterPro" id="IPR011009">
    <property type="entry name" value="Kinase-like_dom_sf"/>
</dbReference>
<dbReference type="GO" id="GO:0004674">
    <property type="term" value="F:protein serine/threonine kinase activity"/>
    <property type="evidence" value="ECO:0007669"/>
    <property type="project" value="UniProtKB-KW"/>
</dbReference>
<dbReference type="PROSITE" id="PS50011">
    <property type="entry name" value="PROTEIN_KINASE_DOM"/>
    <property type="match status" value="1"/>
</dbReference>
<keyword evidence="4" id="KW-0547">Nucleotide-binding</keyword>
<evidence type="ECO:0000256" key="3">
    <source>
        <dbReference type="ARBA" id="ARBA00022679"/>
    </source>
</evidence>
<name>A0AAV5ADA4_9AGAM</name>
<dbReference type="Gene3D" id="1.10.510.10">
    <property type="entry name" value="Transferase(Phosphotransferase) domain 1"/>
    <property type="match status" value="1"/>
</dbReference>
<keyword evidence="5" id="KW-0418">Kinase</keyword>
<feature type="domain" description="Protein kinase" evidence="10">
    <location>
        <begin position="38"/>
        <end position="404"/>
    </location>
</feature>
<dbReference type="AlphaFoldDB" id="A0AAV5ADA4"/>
<evidence type="ECO:0000256" key="5">
    <source>
        <dbReference type="ARBA" id="ARBA00022777"/>
    </source>
</evidence>
<dbReference type="EMBL" id="BPWL01000006">
    <property type="protein sequence ID" value="GJJ11463.1"/>
    <property type="molecule type" value="Genomic_DNA"/>
</dbReference>
<evidence type="ECO:0000256" key="9">
    <source>
        <dbReference type="SAM" id="Phobius"/>
    </source>
</evidence>
<comment type="catalytic activity">
    <reaction evidence="8">
        <text>L-seryl-[protein] + ATP = O-phospho-L-seryl-[protein] + ADP + H(+)</text>
        <dbReference type="Rhea" id="RHEA:17989"/>
        <dbReference type="Rhea" id="RHEA-COMP:9863"/>
        <dbReference type="Rhea" id="RHEA-COMP:11604"/>
        <dbReference type="ChEBI" id="CHEBI:15378"/>
        <dbReference type="ChEBI" id="CHEBI:29999"/>
        <dbReference type="ChEBI" id="CHEBI:30616"/>
        <dbReference type="ChEBI" id="CHEBI:83421"/>
        <dbReference type="ChEBI" id="CHEBI:456216"/>
        <dbReference type="EC" id="2.7.11.1"/>
    </reaction>
</comment>
<dbReference type="GO" id="GO:0000245">
    <property type="term" value="P:spliceosomal complex assembly"/>
    <property type="evidence" value="ECO:0007669"/>
    <property type="project" value="TreeGrafter"/>
</dbReference>
<proteinExistence type="predicted"/>
<evidence type="ECO:0000256" key="4">
    <source>
        <dbReference type="ARBA" id="ARBA00022741"/>
    </source>
</evidence>
<dbReference type="SMART" id="SM00220">
    <property type="entry name" value="S_TKc"/>
    <property type="match status" value="1"/>
</dbReference>
<feature type="transmembrane region" description="Helical" evidence="9">
    <location>
        <begin position="286"/>
        <end position="307"/>
    </location>
</feature>
<sequence>MSTIQDLTQFPCVELVNYYCPGGFHPVHLNDTFKNGQYRVIHKLGYGTYGTVWLVHDTILKRYASLKILAASVSSSHSEVAVIQHLQQHATGSGKEYVVEIFDTFEHTGPNGLHHCIVMEVLGPPISSDIGEIYSDERFPFEAAKRMSTQVAHGLGYIHTAGIVHGDLHMSNILLHSPTISSWTSDSDFEKYLHPPRQRTLMLRGTKKPAAPSPHLPSYLVPVNYPDLLLQLCLSDPTQIHVKICDFGEAFIPSRQLTPLRHHGIPISYAAPEVIFGDPIGLPADIWALAILIHYIISGGFLFPSFCGIRKEVIRSMVLTLGKLPERWWSKWEERGEWFNEDGEWWKDGVKVFPKLDGSGGKLETGQGEIGKFNKILKKMVRYDPGERASIDEVIEWMNQNAWLVN</sequence>
<dbReference type="SUPFAM" id="SSF56112">
    <property type="entry name" value="Protein kinase-like (PK-like)"/>
    <property type="match status" value="1"/>
</dbReference>
<organism evidence="11 12">
    <name type="scientific">Clathrus columnatus</name>
    <dbReference type="NCBI Taxonomy" id="1419009"/>
    <lineage>
        <taxon>Eukaryota</taxon>
        <taxon>Fungi</taxon>
        <taxon>Dikarya</taxon>
        <taxon>Basidiomycota</taxon>
        <taxon>Agaricomycotina</taxon>
        <taxon>Agaricomycetes</taxon>
        <taxon>Phallomycetidae</taxon>
        <taxon>Phallales</taxon>
        <taxon>Clathraceae</taxon>
        <taxon>Clathrus</taxon>
    </lineage>
</organism>
<dbReference type="Proteomes" id="UP001050691">
    <property type="component" value="Unassembled WGS sequence"/>
</dbReference>
<dbReference type="PANTHER" id="PTHR47634:SF9">
    <property type="entry name" value="PROTEIN KINASE DOMAIN-CONTAINING PROTEIN-RELATED"/>
    <property type="match status" value="1"/>
</dbReference>